<evidence type="ECO:0000259" key="2">
    <source>
        <dbReference type="PROSITE" id="PS50097"/>
    </source>
</evidence>
<gene>
    <name evidence="3" type="ORF">DAPPUDRAFT_219830</name>
</gene>
<feature type="domain" description="BTB" evidence="2">
    <location>
        <begin position="159"/>
        <end position="227"/>
    </location>
</feature>
<dbReference type="HOGENOM" id="CLU_050585_0_0_1"/>
<dbReference type="GO" id="GO:0031625">
    <property type="term" value="F:ubiquitin protein ligase binding"/>
    <property type="evidence" value="ECO:0000318"/>
    <property type="project" value="GO_Central"/>
</dbReference>
<dbReference type="GO" id="GO:0046872">
    <property type="term" value="F:metal ion binding"/>
    <property type="evidence" value="ECO:0007669"/>
    <property type="project" value="UniProtKB-KW"/>
</dbReference>
<organism evidence="3 4">
    <name type="scientific">Daphnia pulex</name>
    <name type="common">Water flea</name>
    <dbReference type="NCBI Taxonomy" id="6669"/>
    <lineage>
        <taxon>Eukaryota</taxon>
        <taxon>Metazoa</taxon>
        <taxon>Ecdysozoa</taxon>
        <taxon>Arthropoda</taxon>
        <taxon>Crustacea</taxon>
        <taxon>Branchiopoda</taxon>
        <taxon>Diplostraca</taxon>
        <taxon>Cladocera</taxon>
        <taxon>Anomopoda</taxon>
        <taxon>Daphniidae</taxon>
        <taxon>Daphnia</taxon>
    </lineage>
</organism>
<dbReference type="Gene3D" id="3.30.710.10">
    <property type="entry name" value="Potassium Channel Kv1.1, Chain A"/>
    <property type="match status" value="1"/>
</dbReference>
<dbReference type="PhylomeDB" id="E9I1K6"/>
<sequence length="321" mass="36761">MFELNTPGSNFSFKVSFTHGFQFNFLSFNTVCIELRLSLIKCSSNISSLCGGKDAIFICDNNVPCSVWVTINNNEERRINLGKAVGLDEWTSGKFSIKTFGNPTFHLWLQFAKQLTDTQQTPLAEDKDNVKVPKSKEFCRGKLIALEQLEKVFVEQTNCDVEFLFEDEEKIGGHISILAARSPVFYAMFYHNLQESERGKVFVQDIRPQIFKEMLHYIYSGQTLAPLTDAITQPLFVVSDKYDIEDLKEKCVRYLLRSVRKSNAVDLLVWANLHSLEKIQEAALDFVAGNFKTICHSNEWENLMKNYPELGFLVTQRYAAV</sequence>
<dbReference type="OrthoDB" id="6437200at2759"/>
<dbReference type="eggNOG" id="KOG1987">
    <property type="taxonomic scope" value="Eukaryota"/>
</dbReference>
<dbReference type="FunFam" id="1.25.40.420:FF:000012">
    <property type="entry name" value="BTB/POZ and TAZ domain-containing protein 2"/>
    <property type="match status" value="1"/>
</dbReference>
<dbReference type="AlphaFoldDB" id="E9I1K6"/>
<dbReference type="SMART" id="SM00225">
    <property type="entry name" value="BTB"/>
    <property type="match status" value="1"/>
</dbReference>
<dbReference type="Gene3D" id="1.25.40.420">
    <property type="match status" value="1"/>
</dbReference>
<dbReference type="SUPFAM" id="SSF54695">
    <property type="entry name" value="POZ domain"/>
    <property type="match status" value="1"/>
</dbReference>
<keyword evidence="1" id="KW-0479">Metal-binding</keyword>
<dbReference type="Pfam" id="PF00651">
    <property type="entry name" value="BTB"/>
    <property type="match status" value="1"/>
</dbReference>
<dbReference type="PANTHER" id="PTHR24413">
    <property type="entry name" value="SPECKLE-TYPE POZ PROTEIN"/>
    <property type="match status" value="1"/>
</dbReference>
<dbReference type="InParanoid" id="E9I1K6"/>
<dbReference type="EMBL" id="GL733806">
    <property type="protein sequence ID" value="EFX62124.1"/>
    <property type="molecule type" value="Genomic_DNA"/>
</dbReference>
<dbReference type="InterPro" id="IPR011333">
    <property type="entry name" value="SKP1/BTB/POZ_sf"/>
</dbReference>
<evidence type="ECO:0000313" key="4">
    <source>
        <dbReference type="Proteomes" id="UP000000305"/>
    </source>
</evidence>
<dbReference type="FunFam" id="3.30.710.10:FF:000159">
    <property type="entry name" value="Speckle-type POZ protein B"/>
    <property type="match status" value="1"/>
</dbReference>
<dbReference type="GO" id="GO:0005634">
    <property type="term" value="C:nucleus"/>
    <property type="evidence" value="ECO:0000318"/>
    <property type="project" value="GO_Central"/>
</dbReference>
<keyword evidence="4" id="KW-1185">Reference proteome</keyword>
<dbReference type="GO" id="GO:0043161">
    <property type="term" value="P:proteasome-mediated ubiquitin-dependent protein catabolic process"/>
    <property type="evidence" value="ECO:0000318"/>
    <property type="project" value="GO_Central"/>
</dbReference>
<dbReference type="PROSITE" id="PS50097">
    <property type="entry name" value="BTB"/>
    <property type="match status" value="1"/>
</dbReference>
<dbReference type="KEGG" id="dpx:DAPPUDRAFT_219830"/>
<dbReference type="InterPro" id="IPR000210">
    <property type="entry name" value="BTB/POZ_dom"/>
</dbReference>
<dbReference type="GO" id="GO:0009751">
    <property type="term" value="P:response to salicylic acid"/>
    <property type="evidence" value="ECO:0007669"/>
    <property type="project" value="UniProtKB-ARBA"/>
</dbReference>
<name>E9I1K6_DAPPU</name>
<protein>
    <recommendedName>
        <fullName evidence="2">BTB domain-containing protein</fullName>
    </recommendedName>
</protein>
<dbReference type="GO" id="GO:0005737">
    <property type="term" value="C:cytoplasm"/>
    <property type="evidence" value="ECO:0000318"/>
    <property type="project" value="GO_Central"/>
</dbReference>
<evidence type="ECO:0000256" key="1">
    <source>
        <dbReference type="ARBA" id="ARBA00022723"/>
    </source>
</evidence>
<accession>E9I1K6</accession>
<proteinExistence type="predicted"/>
<dbReference type="GO" id="GO:0042542">
    <property type="term" value="P:response to hydrogen peroxide"/>
    <property type="evidence" value="ECO:0007669"/>
    <property type="project" value="UniProtKB-ARBA"/>
</dbReference>
<dbReference type="GO" id="GO:0005516">
    <property type="term" value="F:calmodulin binding"/>
    <property type="evidence" value="ECO:0007669"/>
    <property type="project" value="UniProtKB-ARBA"/>
</dbReference>
<dbReference type="GO" id="GO:0030162">
    <property type="term" value="P:regulation of proteolysis"/>
    <property type="evidence" value="ECO:0000318"/>
    <property type="project" value="GO_Central"/>
</dbReference>
<reference evidence="3 4" key="1">
    <citation type="journal article" date="2011" name="Science">
        <title>The ecoresponsive genome of Daphnia pulex.</title>
        <authorList>
            <person name="Colbourne J.K."/>
            <person name="Pfrender M.E."/>
            <person name="Gilbert D."/>
            <person name="Thomas W.K."/>
            <person name="Tucker A."/>
            <person name="Oakley T.H."/>
            <person name="Tokishita S."/>
            <person name="Aerts A."/>
            <person name="Arnold G.J."/>
            <person name="Basu M.K."/>
            <person name="Bauer D.J."/>
            <person name="Caceres C.E."/>
            <person name="Carmel L."/>
            <person name="Casola C."/>
            <person name="Choi J.H."/>
            <person name="Detter J.C."/>
            <person name="Dong Q."/>
            <person name="Dusheyko S."/>
            <person name="Eads B.D."/>
            <person name="Frohlich T."/>
            <person name="Geiler-Samerotte K.A."/>
            <person name="Gerlach D."/>
            <person name="Hatcher P."/>
            <person name="Jogdeo S."/>
            <person name="Krijgsveld J."/>
            <person name="Kriventseva E.V."/>
            <person name="Kultz D."/>
            <person name="Laforsch C."/>
            <person name="Lindquist E."/>
            <person name="Lopez J."/>
            <person name="Manak J.R."/>
            <person name="Muller J."/>
            <person name="Pangilinan J."/>
            <person name="Patwardhan R.P."/>
            <person name="Pitluck S."/>
            <person name="Pritham E.J."/>
            <person name="Rechtsteiner A."/>
            <person name="Rho M."/>
            <person name="Rogozin I.B."/>
            <person name="Sakarya O."/>
            <person name="Salamov A."/>
            <person name="Schaack S."/>
            <person name="Shapiro H."/>
            <person name="Shiga Y."/>
            <person name="Skalitzky C."/>
            <person name="Smith Z."/>
            <person name="Souvorov A."/>
            <person name="Sung W."/>
            <person name="Tang Z."/>
            <person name="Tsuchiya D."/>
            <person name="Tu H."/>
            <person name="Vos H."/>
            <person name="Wang M."/>
            <person name="Wolf Y.I."/>
            <person name="Yamagata H."/>
            <person name="Yamada T."/>
            <person name="Ye Y."/>
            <person name="Shaw J.R."/>
            <person name="Andrews J."/>
            <person name="Crease T.J."/>
            <person name="Tang H."/>
            <person name="Lucas S.M."/>
            <person name="Robertson H.M."/>
            <person name="Bork P."/>
            <person name="Koonin E.V."/>
            <person name="Zdobnov E.M."/>
            <person name="Grigoriev I.V."/>
            <person name="Lynch M."/>
            <person name="Boore J.L."/>
        </authorList>
    </citation>
    <scope>NUCLEOTIDE SEQUENCE [LARGE SCALE GENOMIC DNA]</scope>
</reference>
<evidence type="ECO:0000313" key="3">
    <source>
        <dbReference type="EMBL" id="EFX62124.1"/>
    </source>
</evidence>
<dbReference type="Proteomes" id="UP000000305">
    <property type="component" value="Unassembled WGS sequence"/>
</dbReference>